<comment type="function">
    <text evidence="10">Cell wall formation. Catalyzes the transfer of a GlcNAc subunit on undecaprenyl-pyrophosphoryl-MurNAc-pentapeptide (lipid intermediate I) to form undecaprenyl-pyrophosphoryl-MurNAc-(pentapeptide)GlcNAc (lipid intermediate II).</text>
</comment>
<comment type="subcellular location">
    <subcellularLocation>
        <location evidence="10">Cell membrane</location>
        <topology evidence="10">Peripheral membrane protein</topology>
        <orientation evidence="10">Cytoplasmic side</orientation>
    </subcellularLocation>
</comment>
<dbReference type="Gene3D" id="3.40.50.2000">
    <property type="entry name" value="Glycogen Phosphorylase B"/>
    <property type="match status" value="2"/>
</dbReference>
<gene>
    <name evidence="10" type="primary">murG</name>
    <name evidence="13" type="ORF">EFY87_14940</name>
</gene>
<name>A0A3M9M417_9MICO</name>
<comment type="similarity">
    <text evidence="10">Belongs to the glycosyltransferase 28 family. MurG subfamily.</text>
</comment>
<dbReference type="GO" id="GO:0005975">
    <property type="term" value="P:carbohydrate metabolic process"/>
    <property type="evidence" value="ECO:0007669"/>
    <property type="project" value="InterPro"/>
</dbReference>
<dbReference type="EC" id="2.4.1.227" evidence="10"/>
<dbReference type="SUPFAM" id="SSF53756">
    <property type="entry name" value="UDP-Glycosyltransferase/glycogen phosphorylase"/>
    <property type="match status" value="1"/>
</dbReference>
<dbReference type="GO" id="GO:0050511">
    <property type="term" value="F:undecaprenyldiphospho-muramoylpentapeptide beta-N-acetylglucosaminyltransferase activity"/>
    <property type="evidence" value="ECO:0007669"/>
    <property type="project" value="UniProtKB-UniRule"/>
</dbReference>
<dbReference type="Proteomes" id="UP000271678">
    <property type="component" value="Unassembled WGS sequence"/>
</dbReference>
<comment type="catalytic activity">
    <reaction evidence="10">
        <text>di-trans,octa-cis-undecaprenyl diphospho-N-acetyl-alpha-D-muramoyl-L-alanyl-D-glutamyl-meso-2,6-diaminopimeloyl-D-alanyl-D-alanine + UDP-N-acetyl-alpha-D-glucosamine = di-trans,octa-cis-undecaprenyl diphospho-[N-acetyl-alpha-D-glucosaminyl-(1-&gt;4)]-N-acetyl-alpha-D-muramoyl-L-alanyl-D-glutamyl-meso-2,6-diaminopimeloyl-D-alanyl-D-alanine + UDP + H(+)</text>
        <dbReference type="Rhea" id="RHEA:31227"/>
        <dbReference type="ChEBI" id="CHEBI:15378"/>
        <dbReference type="ChEBI" id="CHEBI:57705"/>
        <dbReference type="ChEBI" id="CHEBI:58223"/>
        <dbReference type="ChEBI" id="CHEBI:61387"/>
        <dbReference type="ChEBI" id="CHEBI:61388"/>
        <dbReference type="EC" id="2.4.1.227"/>
    </reaction>
</comment>
<evidence type="ECO:0000256" key="10">
    <source>
        <dbReference type="HAMAP-Rule" id="MF_00033"/>
    </source>
</evidence>
<feature type="binding site" evidence="10">
    <location>
        <position position="132"/>
    </location>
    <ligand>
        <name>UDP-N-acetyl-alpha-D-glucosamine</name>
        <dbReference type="ChEBI" id="CHEBI:57705"/>
    </ligand>
</feature>
<keyword evidence="2 10" id="KW-0132">Cell division</keyword>
<feature type="binding site" evidence="10">
    <location>
        <position position="203"/>
    </location>
    <ligand>
        <name>UDP-N-acetyl-alpha-D-glucosamine</name>
        <dbReference type="ChEBI" id="CHEBI:57705"/>
    </ligand>
</feature>
<evidence type="ECO:0000256" key="8">
    <source>
        <dbReference type="ARBA" id="ARBA00023306"/>
    </source>
</evidence>
<comment type="pathway">
    <text evidence="10">Cell wall biogenesis; peptidoglycan biosynthesis.</text>
</comment>
<dbReference type="InterPro" id="IPR007235">
    <property type="entry name" value="Glyco_trans_28_C"/>
</dbReference>
<keyword evidence="7 10" id="KW-0472">Membrane</keyword>
<evidence type="ECO:0000256" key="1">
    <source>
        <dbReference type="ARBA" id="ARBA00022475"/>
    </source>
</evidence>
<dbReference type="InterPro" id="IPR006009">
    <property type="entry name" value="GlcNAc_MurG"/>
</dbReference>
<keyword evidence="1 10" id="KW-1003">Cell membrane</keyword>
<feature type="domain" description="Glycosyl transferase family 28 C-terminal" evidence="12">
    <location>
        <begin position="196"/>
        <end position="377"/>
    </location>
</feature>
<dbReference type="GO" id="GO:0008360">
    <property type="term" value="P:regulation of cell shape"/>
    <property type="evidence" value="ECO:0007669"/>
    <property type="project" value="UniProtKB-KW"/>
</dbReference>
<dbReference type="PANTHER" id="PTHR21015">
    <property type="entry name" value="UDP-N-ACETYLGLUCOSAMINE--N-ACETYLMURAMYL-(PENTAPEPTIDE) PYROPHOSPHORYL-UNDECAPRENOL N-ACETYLGLUCOSAMINE TRANSFERASE 1"/>
    <property type="match status" value="1"/>
</dbReference>
<dbReference type="EMBL" id="RJJQ01000017">
    <property type="protein sequence ID" value="RNI20252.1"/>
    <property type="molecule type" value="Genomic_DNA"/>
</dbReference>
<feature type="binding site" evidence="10">
    <location>
        <position position="169"/>
    </location>
    <ligand>
        <name>UDP-N-acetyl-alpha-D-glucosamine</name>
        <dbReference type="ChEBI" id="CHEBI:57705"/>
    </ligand>
</feature>
<keyword evidence="5 10" id="KW-0133">Cell shape</keyword>
<dbReference type="InterPro" id="IPR004276">
    <property type="entry name" value="GlycoTrans_28_N"/>
</dbReference>
<dbReference type="AlphaFoldDB" id="A0A3M9M417"/>
<accession>A0A3M9M417</accession>
<evidence type="ECO:0000256" key="5">
    <source>
        <dbReference type="ARBA" id="ARBA00022960"/>
    </source>
</evidence>
<feature type="binding site" evidence="10">
    <location>
        <begin position="18"/>
        <end position="20"/>
    </location>
    <ligand>
        <name>UDP-N-acetyl-alpha-D-glucosamine</name>
        <dbReference type="ChEBI" id="CHEBI:57705"/>
    </ligand>
</feature>
<evidence type="ECO:0000256" key="9">
    <source>
        <dbReference type="ARBA" id="ARBA00023316"/>
    </source>
</evidence>
<dbReference type="Pfam" id="PF03033">
    <property type="entry name" value="Glyco_transf_28"/>
    <property type="match status" value="1"/>
</dbReference>
<dbReference type="Pfam" id="PF04101">
    <property type="entry name" value="Glyco_tran_28_C"/>
    <property type="match status" value="1"/>
</dbReference>
<keyword evidence="4 10" id="KW-0808">Transferase</keyword>
<feature type="domain" description="Glycosyltransferase family 28 N-terminal" evidence="11">
    <location>
        <begin position="11"/>
        <end position="147"/>
    </location>
</feature>
<comment type="caution">
    <text evidence="10">Lacks conserved residue(s) required for the propagation of feature annotation.</text>
</comment>
<keyword evidence="8 10" id="KW-0131">Cell cycle</keyword>
<evidence type="ECO:0000313" key="13">
    <source>
        <dbReference type="EMBL" id="RNI20252.1"/>
    </source>
</evidence>
<organism evidence="13 14">
    <name type="scientific">Flexivirga caeni</name>
    <dbReference type="NCBI Taxonomy" id="2294115"/>
    <lineage>
        <taxon>Bacteria</taxon>
        <taxon>Bacillati</taxon>
        <taxon>Actinomycetota</taxon>
        <taxon>Actinomycetes</taxon>
        <taxon>Micrococcales</taxon>
        <taxon>Dermacoccaceae</taxon>
        <taxon>Flexivirga</taxon>
    </lineage>
</organism>
<evidence type="ECO:0000313" key="14">
    <source>
        <dbReference type="Proteomes" id="UP000271678"/>
    </source>
</evidence>
<evidence type="ECO:0000256" key="2">
    <source>
        <dbReference type="ARBA" id="ARBA00022618"/>
    </source>
</evidence>
<feature type="binding site" evidence="10">
    <location>
        <position position="319"/>
    </location>
    <ligand>
        <name>UDP-N-acetyl-alpha-D-glucosamine</name>
        <dbReference type="ChEBI" id="CHEBI:57705"/>
    </ligand>
</feature>
<dbReference type="GO" id="GO:0009252">
    <property type="term" value="P:peptidoglycan biosynthetic process"/>
    <property type="evidence" value="ECO:0007669"/>
    <property type="project" value="UniProtKB-UniRule"/>
</dbReference>
<evidence type="ECO:0000256" key="7">
    <source>
        <dbReference type="ARBA" id="ARBA00023136"/>
    </source>
</evidence>
<proteinExistence type="inferred from homology"/>
<keyword evidence="6 10" id="KW-0573">Peptidoglycan synthesis</keyword>
<reference evidence="13 14" key="1">
    <citation type="submission" date="2018-11" db="EMBL/GenBank/DDBJ databases">
        <title>Draft genome of Simplicispira Flexivirga sp. BO-16.</title>
        <authorList>
            <person name="Im W.T."/>
        </authorList>
    </citation>
    <scope>NUCLEOTIDE SEQUENCE [LARGE SCALE GENOMIC DNA]</scope>
    <source>
        <strain evidence="13 14">BO-16</strain>
    </source>
</reference>
<keyword evidence="3 10" id="KW-0328">Glycosyltransferase</keyword>
<dbReference type="GO" id="GO:0051991">
    <property type="term" value="F:UDP-N-acetyl-D-glucosamine:N-acetylmuramoyl-L-alanyl-D-glutamyl-meso-2,6-diaminopimelyl-D-alanyl-D-alanine-diphosphoundecaprenol 4-beta-N-acetylglucosaminlytransferase activity"/>
    <property type="evidence" value="ECO:0007669"/>
    <property type="project" value="RHEA"/>
</dbReference>
<comment type="caution">
    <text evidence="13">The sequence shown here is derived from an EMBL/GenBank/DDBJ whole genome shotgun (WGS) entry which is preliminary data.</text>
</comment>
<evidence type="ECO:0000256" key="4">
    <source>
        <dbReference type="ARBA" id="ARBA00022679"/>
    </source>
</evidence>
<dbReference type="HAMAP" id="MF_00033">
    <property type="entry name" value="MurG"/>
    <property type="match status" value="1"/>
</dbReference>
<dbReference type="GO" id="GO:0051301">
    <property type="term" value="P:cell division"/>
    <property type="evidence" value="ECO:0007669"/>
    <property type="project" value="UniProtKB-KW"/>
</dbReference>
<evidence type="ECO:0000256" key="3">
    <source>
        <dbReference type="ARBA" id="ARBA00022676"/>
    </source>
</evidence>
<keyword evidence="9 10" id="KW-0961">Cell wall biogenesis/degradation</keyword>
<evidence type="ECO:0000259" key="11">
    <source>
        <dbReference type="Pfam" id="PF03033"/>
    </source>
</evidence>
<sequence>MTAASRSLKSVVLAGGGTAGHISPLLATADALRRRHPDVQITVLGSHGGMEETLVPERGYDLRLIDKAAFPRRPNAEAVHFPAKLRGARRDTAALIQEVDADAVVGFGGYVSPPAFLAARKLRVPIVVHDGNALAGMATKLGARFTPYVATAFSVTKLPGAQVLGMPLRREITRLDRRAIRREALEAFGLNGDLPTVLVTGGSSGAVRVNEPVAAAAGAFRSAGVQVLHVTGKGKEVDVVTTLDRGGVPAKYSGERSGGETSRGIDPAYVVLPYADRMDLAYAAADLVVARSGGNMVCETSTIGLPAVFVPLPVGNGEQRLNAADVVAAGGALLVDNDDFTPDYIEQQVVPLAKDPARLARMAEAARAQGHGDADERLVDMIEQAASAPAR</sequence>
<protein>
    <recommendedName>
        <fullName evidence="10">UDP-N-acetylglucosamine--N-acetylmuramyl-(pentapeptide) pyrophosphoryl-undecaprenol N-acetylglucosamine transferase</fullName>
        <ecNumber evidence="10">2.4.1.227</ecNumber>
    </recommendedName>
    <alternativeName>
        <fullName evidence="10">Undecaprenyl-PP-MurNAc-pentapeptide-UDPGlcNAc GlcNAc transferase</fullName>
    </alternativeName>
</protein>
<dbReference type="CDD" id="cd03785">
    <property type="entry name" value="GT28_MurG"/>
    <property type="match status" value="1"/>
</dbReference>
<dbReference type="RefSeq" id="WP_123272288.1">
    <property type="nucleotide sequence ID" value="NZ_RJJQ01000017.1"/>
</dbReference>
<dbReference type="OrthoDB" id="9808936at2"/>
<dbReference type="GO" id="GO:0071555">
    <property type="term" value="P:cell wall organization"/>
    <property type="evidence" value="ECO:0007669"/>
    <property type="project" value="UniProtKB-KW"/>
</dbReference>
<dbReference type="GO" id="GO:0005886">
    <property type="term" value="C:plasma membrane"/>
    <property type="evidence" value="ECO:0007669"/>
    <property type="project" value="UniProtKB-SubCell"/>
</dbReference>
<dbReference type="UniPathway" id="UPA00219"/>
<dbReference type="PANTHER" id="PTHR21015:SF22">
    <property type="entry name" value="GLYCOSYLTRANSFERASE"/>
    <property type="match status" value="1"/>
</dbReference>
<evidence type="ECO:0000256" key="6">
    <source>
        <dbReference type="ARBA" id="ARBA00022984"/>
    </source>
</evidence>
<keyword evidence="14" id="KW-1185">Reference proteome</keyword>
<evidence type="ECO:0000259" key="12">
    <source>
        <dbReference type="Pfam" id="PF04101"/>
    </source>
</evidence>